<evidence type="ECO:0000313" key="9">
    <source>
        <dbReference type="EMBL" id="ODQ81058.1"/>
    </source>
</evidence>
<comment type="similarity">
    <text evidence="2 7">Belongs to the type IA topoisomerase family.</text>
</comment>
<dbReference type="Gene3D" id="3.40.50.140">
    <property type="match status" value="1"/>
</dbReference>
<comment type="catalytic activity">
    <reaction evidence="1 7">
        <text>ATP-independent breakage of single-stranded DNA, followed by passage and rejoining.</text>
        <dbReference type="EC" id="5.6.2.1"/>
    </reaction>
</comment>
<dbReference type="CDD" id="cd01028">
    <property type="entry name" value="TOPRIM_TopoIA"/>
    <property type="match status" value="1"/>
</dbReference>
<evidence type="ECO:0000256" key="7">
    <source>
        <dbReference type="RuleBase" id="RU362092"/>
    </source>
</evidence>
<keyword evidence="5 7" id="KW-0238">DNA-binding</keyword>
<dbReference type="InterPro" id="IPR003602">
    <property type="entry name" value="Topo_IA_DNA-bd_dom"/>
</dbReference>
<dbReference type="AlphaFoldDB" id="A0A1E3QTP6"/>
<sequence>MRQSGNKYIKNWDFTFQFAEHGQCNVTMTAVVGHITSLDFPAQFGWGKCNPGQLFGAPIVEKVPDDKRSVAQNIANEARGAAKLMIWTDCDREGEYIGWEILQAARQSNTALTEENTWRAQFSHLETQHVCHAAAHPVRLDRGAIDAVRARMEVDLRTGASFSRFLTEGMKRRLRGELNQEATLSYGLCQFPTLGFVCDRYTRVRLFVPEPFWYLELETRKERVKTVLSWARTRVFDRLVATVIFRQCMQLLFATVTHVATAPTSKWRPLPLTTVELQKNCARYFKMSGKAALDAAEQLYLKGFVSYPRTETDSFPRAMDLRKLVQRQTQSAVWGAYATELGNGKFSDPRVGKHDDKAHPPIHPVVFTDGSGLSASEKKVYEYIVRHFLACCSQDAKGSQTTVTLQWGPEKFSASGLTVLERNFLDVFPYVKWASSKVLPQFVHGEEVALSRAELKSGVTAPPQHMTEPELIALMDANGIGTDATIADHIEKVLAREYVVKVAARSGALFVPSELGMALVKGFDAMLEGVSLTKPFLRKELECDLGAVVAGRKTKDAVLATTVEKFRAVFAVCASKQAMLVASYREVIKENQ</sequence>
<feature type="domain" description="Topo IA-type catalytic" evidence="8">
    <location>
        <begin position="141"/>
        <end position="570"/>
    </location>
</feature>
<dbReference type="InterPro" id="IPR023405">
    <property type="entry name" value="Topo_IA_core_domain"/>
</dbReference>
<dbReference type="Proteomes" id="UP000094336">
    <property type="component" value="Unassembled WGS sequence"/>
</dbReference>
<evidence type="ECO:0000256" key="1">
    <source>
        <dbReference type="ARBA" id="ARBA00000213"/>
    </source>
</evidence>
<name>A0A1E3QTP6_9ASCO</name>
<dbReference type="GO" id="GO:0006301">
    <property type="term" value="P:DNA damage tolerance"/>
    <property type="evidence" value="ECO:0007669"/>
    <property type="project" value="EnsemblFungi"/>
</dbReference>
<evidence type="ECO:0000256" key="6">
    <source>
        <dbReference type="ARBA" id="ARBA00023235"/>
    </source>
</evidence>
<keyword evidence="10" id="KW-1185">Reference proteome</keyword>
<reference evidence="10" key="1">
    <citation type="submission" date="2016-05" db="EMBL/GenBank/DDBJ databases">
        <title>Comparative genomics of biotechnologically important yeasts.</title>
        <authorList>
            <consortium name="DOE Joint Genome Institute"/>
            <person name="Riley R."/>
            <person name="Haridas S."/>
            <person name="Wolfe K.H."/>
            <person name="Lopes M.R."/>
            <person name="Hittinger C.T."/>
            <person name="Goker M."/>
            <person name="Salamov A."/>
            <person name="Wisecaver J."/>
            <person name="Long T.M."/>
            <person name="Aerts A.L."/>
            <person name="Barry K."/>
            <person name="Choi C."/>
            <person name="Clum A."/>
            <person name="Coughlan A.Y."/>
            <person name="Deshpande S."/>
            <person name="Douglass A.P."/>
            <person name="Hanson S.J."/>
            <person name="Klenk H.-P."/>
            <person name="Labutti K."/>
            <person name="Lapidus A."/>
            <person name="Lindquist E."/>
            <person name="Lipzen A."/>
            <person name="Meier-Kolthoff J.P."/>
            <person name="Ohm R.A."/>
            <person name="Otillar R.P."/>
            <person name="Pangilinan J."/>
            <person name="Peng Y."/>
            <person name="Rokas A."/>
            <person name="Rosa C.A."/>
            <person name="Scheuner C."/>
            <person name="Sibirny A.A."/>
            <person name="Slot J.C."/>
            <person name="Stielow J.B."/>
            <person name="Sun H."/>
            <person name="Kurtzman C.P."/>
            <person name="Blackwell M."/>
            <person name="Grigoriev I.V."/>
            <person name="Jeffries T.W."/>
        </authorList>
    </citation>
    <scope>NUCLEOTIDE SEQUENCE [LARGE SCALE GENOMIC DNA]</scope>
    <source>
        <strain evidence="10">NRRL Y-12698</strain>
    </source>
</reference>
<protein>
    <recommendedName>
        <fullName evidence="3 7">DNA topoisomerase</fullName>
        <ecNumber evidence="3 7">5.6.2.1</ecNumber>
    </recommendedName>
</protein>
<dbReference type="PANTHER" id="PTHR11390:SF21">
    <property type="entry name" value="DNA TOPOISOMERASE 3-ALPHA"/>
    <property type="match status" value="1"/>
</dbReference>
<dbReference type="PANTHER" id="PTHR11390">
    <property type="entry name" value="PROKARYOTIC DNA TOPOISOMERASE"/>
    <property type="match status" value="1"/>
</dbReference>
<dbReference type="PRINTS" id="PR00417">
    <property type="entry name" value="PRTPISMRASEI"/>
</dbReference>
<dbReference type="EMBL" id="KV454428">
    <property type="protein sequence ID" value="ODQ81058.1"/>
    <property type="molecule type" value="Genomic_DNA"/>
</dbReference>
<evidence type="ECO:0000256" key="5">
    <source>
        <dbReference type="ARBA" id="ARBA00023125"/>
    </source>
</evidence>
<dbReference type="GO" id="GO:0003917">
    <property type="term" value="F:DNA topoisomerase type I (single strand cut, ATP-independent) activity"/>
    <property type="evidence" value="ECO:0007669"/>
    <property type="project" value="UniProtKB-EC"/>
</dbReference>
<dbReference type="GO" id="GO:0000722">
    <property type="term" value="P:telomere maintenance via recombination"/>
    <property type="evidence" value="ECO:0007669"/>
    <property type="project" value="EnsemblFungi"/>
</dbReference>
<dbReference type="InterPro" id="IPR013825">
    <property type="entry name" value="Topo_IA_cen_sub2"/>
</dbReference>
<dbReference type="SUPFAM" id="SSF56712">
    <property type="entry name" value="Prokaryotic type I DNA topoisomerase"/>
    <property type="match status" value="1"/>
</dbReference>
<accession>A0A1E3QTP6</accession>
<dbReference type="GO" id="GO:0005634">
    <property type="term" value="C:nucleus"/>
    <property type="evidence" value="ECO:0007669"/>
    <property type="project" value="EnsemblFungi"/>
</dbReference>
<evidence type="ECO:0000256" key="3">
    <source>
        <dbReference type="ARBA" id="ARBA00012891"/>
    </source>
</evidence>
<dbReference type="InterPro" id="IPR013826">
    <property type="entry name" value="Topo_IA_cen_sub3"/>
</dbReference>
<evidence type="ECO:0000256" key="4">
    <source>
        <dbReference type="ARBA" id="ARBA00023029"/>
    </source>
</evidence>
<keyword evidence="4 7" id="KW-0799">Topoisomerase</keyword>
<dbReference type="GO" id="GO:0007131">
    <property type="term" value="P:reciprocal meiotic recombination"/>
    <property type="evidence" value="ECO:0007669"/>
    <property type="project" value="EnsemblFungi"/>
</dbReference>
<dbReference type="GO" id="GO:0000018">
    <property type="term" value="P:regulation of DNA recombination"/>
    <property type="evidence" value="ECO:0007669"/>
    <property type="project" value="EnsemblFungi"/>
</dbReference>
<dbReference type="GO" id="GO:0006265">
    <property type="term" value="P:DNA topological change"/>
    <property type="evidence" value="ECO:0007669"/>
    <property type="project" value="EnsemblFungi"/>
</dbReference>
<dbReference type="Pfam" id="PF01131">
    <property type="entry name" value="Topoisom_bac"/>
    <property type="match status" value="1"/>
</dbReference>
<dbReference type="FunFam" id="1.10.290.10:FF:000001">
    <property type="entry name" value="DNA topoisomerase"/>
    <property type="match status" value="1"/>
</dbReference>
<dbReference type="Pfam" id="PF01751">
    <property type="entry name" value="Toprim"/>
    <property type="match status" value="1"/>
</dbReference>
<dbReference type="OrthoDB" id="430051at2759"/>
<dbReference type="InterPro" id="IPR006171">
    <property type="entry name" value="TOPRIM_dom"/>
</dbReference>
<dbReference type="InterPro" id="IPR003601">
    <property type="entry name" value="Topo_IA_2"/>
</dbReference>
<dbReference type="STRING" id="984486.A0A1E3QTP6"/>
<dbReference type="InterPro" id="IPR000380">
    <property type="entry name" value="Topo_IA"/>
</dbReference>
<dbReference type="Gene3D" id="2.70.20.10">
    <property type="entry name" value="Topoisomerase I, domain 3"/>
    <property type="match status" value="1"/>
</dbReference>
<comment type="function">
    <text evidence="7">Introduces a single-strand break via transesterification at a target site in duplex DNA. Releases the supercoiling and torsional tension of DNA introduced during the DNA replication and transcription by transiently cleaving and rejoining one strand of the DNA duplex. The scissile phosphodiester is attacked by the catalytic tyrosine of the enzyme, resulting in the formation of a DNA-(5'-phosphotyrosyl)-enzyme intermediate and the expulsion of a 3'-OH DNA strand.</text>
</comment>
<dbReference type="InterPro" id="IPR013824">
    <property type="entry name" value="Topo_IA_cen_sub1"/>
</dbReference>
<organism evidence="9 10">
    <name type="scientific">Babjeviella inositovora NRRL Y-12698</name>
    <dbReference type="NCBI Taxonomy" id="984486"/>
    <lineage>
        <taxon>Eukaryota</taxon>
        <taxon>Fungi</taxon>
        <taxon>Dikarya</taxon>
        <taxon>Ascomycota</taxon>
        <taxon>Saccharomycotina</taxon>
        <taxon>Pichiomycetes</taxon>
        <taxon>Serinales incertae sedis</taxon>
        <taxon>Babjeviella</taxon>
    </lineage>
</organism>
<dbReference type="PROSITE" id="PS52039">
    <property type="entry name" value="TOPO_IA_2"/>
    <property type="match status" value="1"/>
</dbReference>
<evidence type="ECO:0000259" key="8">
    <source>
        <dbReference type="PROSITE" id="PS52039"/>
    </source>
</evidence>
<dbReference type="Gene3D" id="1.10.460.10">
    <property type="entry name" value="Topoisomerase I, domain 2"/>
    <property type="match status" value="1"/>
</dbReference>
<dbReference type="Gene3D" id="1.10.290.10">
    <property type="entry name" value="Topoisomerase I, domain 4"/>
    <property type="match status" value="1"/>
</dbReference>
<dbReference type="EC" id="5.6.2.1" evidence="3 7"/>
<dbReference type="InterPro" id="IPR023406">
    <property type="entry name" value="Topo_IA_AS"/>
</dbReference>
<dbReference type="GO" id="GO:0035861">
    <property type="term" value="C:site of double-strand break"/>
    <property type="evidence" value="ECO:0007669"/>
    <property type="project" value="EnsemblFungi"/>
</dbReference>
<dbReference type="SMART" id="SM00436">
    <property type="entry name" value="TOP1Bc"/>
    <property type="match status" value="1"/>
</dbReference>
<proteinExistence type="inferred from homology"/>
<dbReference type="GO" id="GO:0140226">
    <property type="term" value="F:RNA topoisomerase activity"/>
    <property type="evidence" value="ECO:0007669"/>
    <property type="project" value="EnsemblFungi"/>
</dbReference>
<dbReference type="GO" id="GO:0033260">
    <property type="term" value="P:nuclear DNA replication"/>
    <property type="evidence" value="ECO:0007669"/>
    <property type="project" value="EnsemblFungi"/>
</dbReference>
<dbReference type="GO" id="GO:0031422">
    <property type="term" value="C:RecQ family helicase-topoisomerase III complex"/>
    <property type="evidence" value="ECO:0007669"/>
    <property type="project" value="EnsemblFungi"/>
</dbReference>
<dbReference type="GO" id="GO:0007004">
    <property type="term" value="P:telomere maintenance via telomerase"/>
    <property type="evidence" value="ECO:0007669"/>
    <property type="project" value="EnsemblFungi"/>
</dbReference>
<evidence type="ECO:0000313" key="10">
    <source>
        <dbReference type="Proteomes" id="UP000094336"/>
    </source>
</evidence>
<dbReference type="GeneID" id="30146105"/>
<dbReference type="GO" id="GO:0000724">
    <property type="term" value="P:double-strand break repair via homologous recombination"/>
    <property type="evidence" value="ECO:0007669"/>
    <property type="project" value="EnsemblFungi"/>
</dbReference>
<gene>
    <name evidence="9" type="ORF">BABINDRAFT_160475</name>
</gene>
<dbReference type="SMART" id="SM00493">
    <property type="entry name" value="TOPRIM"/>
    <property type="match status" value="1"/>
</dbReference>
<dbReference type="RefSeq" id="XP_018986386.1">
    <property type="nucleotide sequence ID" value="XM_019128252.1"/>
</dbReference>
<dbReference type="SMART" id="SM00437">
    <property type="entry name" value="TOP1Ac"/>
    <property type="match status" value="1"/>
</dbReference>
<dbReference type="CDD" id="cd00186">
    <property type="entry name" value="TOP1Ac"/>
    <property type="match status" value="1"/>
</dbReference>
<dbReference type="GO" id="GO:0003677">
    <property type="term" value="F:DNA binding"/>
    <property type="evidence" value="ECO:0007669"/>
    <property type="project" value="UniProtKB-KW"/>
</dbReference>
<dbReference type="GO" id="GO:0007064">
    <property type="term" value="P:mitotic sister chromatid cohesion"/>
    <property type="evidence" value="ECO:0007669"/>
    <property type="project" value="EnsemblFungi"/>
</dbReference>
<dbReference type="PROSITE" id="PS00396">
    <property type="entry name" value="TOPO_IA_1"/>
    <property type="match status" value="1"/>
</dbReference>
<keyword evidence="6 7" id="KW-0413">Isomerase</keyword>
<evidence type="ECO:0000256" key="2">
    <source>
        <dbReference type="ARBA" id="ARBA00009446"/>
    </source>
</evidence>
<dbReference type="InterPro" id="IPR013497">
    <property type="entry name" value="Topo_IA_cen"/>
</dbReference>